<dbReference type="Gene3D" id="1.20.1440.30">
    <property type="entry name" value="Biosynthetic Protein domain"/>
    <property type="match status" value="1"/>
</dbReference>
<comment type="caution">
    <text evidence="1">The sequence shown here is derived from an EMBL/GenBank/DDBJ whole genome shotgun (WGS) entry which is preliminary data.</text>
</comment>
<dbReference type="RefSeq" id="WP_197013589.1">
    <property type="nucleotide sequence ID" value="NZ_BAABES010000001.1"/>
</dbReference>
<dbReference type="EMBL" id="JADOUA010000001">
    <property type="protein sequence ID" value="MBG6091247.1"/>
    <property type="molecule type" value="Genomic_DNA"/>
</dbReference>
<evidence type="ECO:0000313" key="2">
    <source>
        <dbReference type="Proteomes" id="UP000614047"/>
    </source>
</evidence>
<protein>
    <submittedName>
        <fullName evidence="1">Erythromycin esterase</fullName>
        <ecNumber evidence="1">3.1.1.-</ecNumber>
    </submittedName>
</protein>
<dbReference type="InterPro" id="IPR052036">
    <property type="entry name" value="Hydrolase/PRTase-associated"/>
</dbReference>
<name>A0A931GLA1_9ACTN</name>
<dbReference type="AlphaFoldDB" id="A0A931GLA1"/>
<keyword evidence="1" id="KW-0378">Hydrolase</keyword>
<sequence>MPSPFLRAPRRPGLLVTVAVGAGCLVAPAPAPPAQGSPPYRPRQDHARGQDVVRALERGAHPLRSTAPYGGLKDLRPLGRIVGDAGVVGLGEATHGSHEFFALKHRVFRYLVEKKGFTTFMQELGWGTGLRLNDYVLRGEGNPRQIMLEEFRHAYTLFRVKEYLRLIEWMRAYNKTHRRKLQFMGNDVYYPHDRIFQEIFDYARERHRPDLIPRLTRLYDGLIPGKDVGAWLVRYHRKSRAERLRMVRRATEARRLVRSLRPGAGRKAAGWAEQQARVVLWTAKAHAAEDFSNYRDEGMAFNTVWWHRHKKSKILLSAHDAHVGATGLDPEHTAKRQGVWMRELLGRRYLPIGLTFYRGSFNAFDSSVPDEPLTKFTIGPPPRGNTERVLDRVPYRDYMLDMRTVREPARSWLDTVRPIRNIGSSFPEVNDHFALRRTYQVLIHLHRVTAARIIGEKVVTAPRARSRERDELPATR</sequence>
<dbReference type="GO" id="GO:0046677">
    <property type="term" value="P:response to antibiotic"/>
    <property type="evidence" value="ECO:0007669"/>
    <property type="project" value="InterPro"/>
</dbReference>
<dbReference type="CDD" id="cd14728">
    <property type="entry name" value="Ere-like"/>
    <property type="match status" value="1"/>
</dbReference>
<dbReference type="Gene3D" id="3.40.1660.10">
    <property type="entry name" value="EreA-like (biosynthetic domain)"/>
    <property type="match status" value="1"/>
</dbReference>
<dbReference type="SUPFAM" id="SSF159501">
    <property type="entry name" value="EreA/ChaN-like"/>
    <property type="match status" value="1"/>
</dbReference>
<dbReference type="InterPro" id="IPR014622">
    <property type="entry name" value="UCP036794_erythomycin"/>
</dbReference>
<dbReference type="Gene3D" id="3.30.1870.10">
    <property type="entry name" value="EreA-like, domain 2"/>
    <property type="match status" value="1"/>
</dbReference>
<keyword evidence="2" id="KW-1185">Reference proteome</keyword>
<dbReference type="PIRSF" id="PIRSF036794">
    <property type="entry name" value="UCP_erythr_ester"/>
    <property type="match status" value="1"/>
</dbReference>
<dbReference type="GO" id="GO:0016787">
    <property type="term" value="F:hydrolase activity"/>
    <property type="evidence" value="ECO:0007669"/>
    <property type="project" value="UniProtKB-KW"/>
</dbReference>
<dbReference type="Proteomes" id="UP000614047">
    <property type="component" value="Unassembled WGS sequence"/>
</dbReference>
<proteinExistence type="predicted"/>
<dbReference type="PANTHER" id="PTHR31299">
    <property type="entry name" value="ESTERASE, PUTATIVE (AFU_ORTHOLOGUE AFUA_1G05850)-RELATED"/>
    <property type="match status" value="1"/>
</dbReference>
<evidence type="ECO:0000313" key="1">
    <source>
        <dbReference type="EMBL" id="MBG6091247.1"/>
    </source>
</evidence>
<dbReference type="PROSITE" id="PS51257">
    <property type="entry name" value="PROKAR_LIPOPROTEIN"/>
    <property type="match status" value="1"/>
</dbReference>
<dbReference type="Pfam" id="PF05139">
    <property type="entry name" value="Erythro_esteras"/>
    <property type="match status" value="1"/>
</dbReference>
<accession>A0A931GLA1</accession>
<reference evidence="1" key="1">
    <citation type="submission" date="2020-11" db="EMBL/GenBank/DDBJ databases">
        <title>Sequencing the genomes of 1000 actinobacteria strains.</title>
        <authorList>
            <person name="Klenk H.-P."/>
        </authorList>
    </citation>
    <scope>NUCLEOTIDE SEQUENCE</scope>
    <source>
        <strain evidence="1">DSM 43175</strain>
    </source>
</reference>
<dbReference type="EC" id="3.1.1.-" evidence="1"/>
<dbReference type="PANTHER" id="PTHR31299:SF0">
    <property type="entry name" value="ESTERASE, PUTATIVE (AFU_ORTHOLOGUE AFUA_1G05850)-RELATED"/>
    <property type="match status" value="1"/>
</dbReference>
<organism evidence="1 2">
    <name type="scientific">Actinomadura viridis</name>
    <dbReference type="NCBI Taxonomy" id="58110"/>
    <lineage>
        <taxon>Bacteria</taxon>
        <taxon>Bacillati</taxon>
        <taxon>Actinomycetota</taxon>
        <taxon>Actinomycetes</taxon>
        <taxon>Streptosporangiales</taxon>
        <taxon>Thermomonosporaceae</taxon>
        <taxon>Actinomadura</taxon>
    </lineage>
</organism>
<dbReference type="InterPro" id="IPR007815">
    <property type="entry name" value="Emycin_Estase"/>
</dbReference>
<gene>
    <name evidence="1" type="ORF">IW256_005360</name>
</gene>